<evidence type="ECO:0000313" key="2">
    <source>
        <dbReference type="Proteomes" id="UP001060504"/>
    </source>
</evidence>
<protein>
    <submittedName>
        <fullName evidence="1">Uncharacterized protein</fullName>
    </submittedName>
</protein>
<sequence>MGGLSARGLVDALERAGFPVRNPVDTTAQECPAAGCLQSIVTDTVRVKSFGETRQAQLFAADHHLFQVTTIVVSFAPPVSPAERDRFQAEIQKLML</sequence>
<comment type="caution">
    <text evidence="1">The sequence shown here is derived from an EMBL/GenBank/DDBJ whole genome shotgun (WGS) entry which is preliminary data.</text>
</comment>
<dbReference type="EMBL" id="BPRH01003055">
    <property type="protein sequence ID" value="GJF20172.1"/>
    <property type="molecule type" value="Genomic_DNA"/>
</dbReference>
<evidence type="ECO:0000313" key="1">
    <source>
        <dbReference type="EMBL" id="GJF20172.1"/>
    </source>
</evidence>
<gene>
    <name evidence="1" type="ORF">NGTWS1702_29210</name>
</gene>
<keyword evidence="2" id="KW-1185">Reference proteome</keyword>
<proteinExistence type="predicted"/>
<name>A0ABQ4VJL9_9MYCO</name>
<accession>A0ABQ4VJL9</accession>
<dbReference type="Proteomes" id="UP001060504">
    <property type="component" value="Unassembled WGS sequence"/>
</dbReference>
<reference evidence="1 2" key="1">
    <citation type="submission" date="2021-08" db="EMBL/GenBank/DDBJ databases">
        <title>Draft genome sequence of Mycolicibacterium sp. NGTWS1702 strain.</title>
        <authorList>
            <person name="Matsumoto M."/>
            <person name="Tang B.C.C."/>
            <person name="Machida Y."/>
            <person name="Matoyama H."/>
            <person name="Kishihara T."/>
            <person name="Sato S."/>
            <person name="Kondo I."/>
            <person name="Sano M."/>
            <person name="Kato G."/>
        </authorList>
    </citation>
    <scope>NUCLEOTIDE SEQUENCE [LARGE SCALE GENOMIC DNA]</scope>
    <source>
        <strain evidence="1 2">NGTWSNA01</strain>
    </source>
</reference>
<organism evidence="1 2">
    <name type="scientific">Mycolicibacterium cyprinidarum</name>
    <dbReference type="NCBI Taxonomy" id="2860311"/>
    <lineage>
        <taxon>Bacteria</taxon>
        <taxon>Bacillati</taxon>
        <taxon>Actinomycetota</taxon>
        <taxon>Actinomycetes</taxon>
        <taxon>Mycobacteriales</taxon>
        <taxon>Mycobacteriaceae</taxon>
        <taxon>Mycolicibacterium</taxon>
    </lineage>
</organism>